<organism evidence="5 6">
    <name type="scientific">Actinoplanes palleronii</name>
    <dbReference type="NCBI Taxonomy" id="113570"/>
    <lineage>
        <taxon>Bacteria</taxon>
        <taxon>Bacillati</taxon>
        <taxon>Actinomycetota</taxon>
        <taxon>Actinomycetes</taxon>
        <taxon>Micromonosporales</taxon>
        <taxon>Micromonosporaceae</taxon>
        <taxon>Actinoplanes</taxon>
    </lineage>
</organism>
<feature type="region of interest" description="Disordered" evidence="3">
    <location>
        <begin position="1"/>
        <end position="38"/>
    </location>
</feature>
<dbReference type="EMBL" id="BOMS01000014">
    <property type="protein sequence ID" value="GIE64945.1"/>
    <property type="molecule type" value="Genomic_DNA"/>
</dbReference>
<keyword evidence="6" id="KW-1185">Reference proteome</keyword>
<evidence type="ECO:0000256" key="3">
    <source>
        <dbReference type="SAM" id="MobiDB-lite"/>
    </source>
</evidence>
<dbReference type="Gene3D" id="1.10.357.10">
    <property type="entry name" value="Tetracycline Repressor, domain 2"/>
    <property type="match status" value="1"/>
</dbReference>
<evidence type="ECO:0000256" key="1">
    <source>
        <dbReference type="ARBA" id="ARBA00023125"/>
    </source>
</evidence>
<dbReference type="SUPFAM" id="SSF46689">
    <property type="entry name" value="Homeodomain-like"/>
    <property type="match status" value="1"/>
</dbReference>
<comment type="caution">
    <text evidence="5">The sequence shown here is derived from an EMBL/GenBank/DDBJ whole genome shotgun (WGS) entry which is preliminary data.</text>
</comment>
<evidence type="ECO:0000259" key="4">
    <source>
        <dbReference type="PROSITE" id="PS50977"/>
    </source>
</evidence>
<name>A0ABQ4B3V9_9ACTN</name>
<sequence length="229" mass="24545">MTGLGRPQDEAAQGQAEGRDTWHGTRPGAQAGLRKQQAAQTEAELKAAAIRVFERSGYLTAKITDITAEAGRATGSFYKHFASKEALLEALLADLLAEGDASAEMAGHGTDFRDRAAVRWHVAAFWGFYRRHRAIMVALEQAALVDETFAQRSRDMLAPDLGHIADHLAALDLPGDRLVSASLFTVTISGFAATWLSAANRPDLGRELSDDEAIETLTTFLHAGLGGAS</sequence>
<dbReference type="PRINTS" id="PR00455">
    <property type="entry name" value="HTHTETR"/>
</dbReference>
<accession>A0ABQ4B3V9</accession>
<dbReference type="Proteomes" id="UP000624709">
    <property type="component" value="Unassembled WGS sequence"/>
</dbReference>
<reference evidence="5 6" key="1">
    <citation type="submission" date="2021-01" db="EMBL/GenBank/DDBJ databases">
        <title>Whole genome shotgun sequence of Actinoplanes palleronii NBRC 14916.</title>
        <authorList>
            <person name="Komaki H."/>
            <person name="Tamura T."/>
        </authorList>
    </citation>
    <scope>NUCLEOTIDE SEQUENCE [LARGE SCALE GENOMIC DNA]</scope>
    <source>
        <strain evidence="5 6">NBRC 14916</strain>
    </source>
</reference>
<gene>
    <name evidence="5" type="ORF">Apa02nite_010530</name>
</gene>
<dbReference type="Pfam" id="PF00440">
    <property type="entry name" value="TetR_N"/>
    <property type="match status" value="1"/>
</dbReference>
<dbReference type="InterPro" id="IPR001647">
    <property type="entry name" value="HTH_TetR"/>
</dbReference>
<keyword evidence="1 2" id="KW-0238">DNA-binding</keyword>
<dbReference type="Gene3D" id="1.10.10.60">
    <property type="entry name" value="Homeodomain-like"/>
    <property type="match status" value="1"/>
</dbReference>
<evidence type="ECO:0000313" key="5">
    <source>
        <dbReference type="EMBL" id="GIE64945.1"/>
    </source>
</evidence>
<dbReference type="PANTHER" id="PTHR43479">
    <property type="entry name" value="ACREF/ENVCD OPERON REPRESSOR-RELATED"/>
    <property type="match status" value="1"/>
</dbReference>
<dbReference type="PROSITE" id="PS50977">
    <property type="entry name" value="HTH_TETR_2"/>
    <property type="match status" value="1"/>
</dbReference>
<feature type="DNA-binding region" description="H-T-H motif" evidence="2">
    <location>
        <begin position="62"/>
        <end position="81"/>
    </location>
</feature>
<protein>
    <submittedName>
        <fullName evidence="5">TetR family transcriptional regulator</fullName>
    </submittedName>
</protein>
<dbReference type="InterPro" id="IPR036271">
    <property type="entry name" value="Tet_transcr_reg_TetR-rel_C_sf"/>
</dbReference>
<dbReference type="InterPro" id="IPR050624">
    <property type="entry name" value="HTH-type_Tx_Regulator"/>
</dbReference>
<proteinExistence type="predicted"/>
<evidence type="ECO:0000313" key="6">
    <source>
        <dbReference type="Proteomes" id="UP000624709"/>
    </source>
</evidence>
<dbReference type="InterPro" id="IPR009057">
    <property type="entry name" value="Homeodomain-like_sf"/>
</dbReference>
<feature type="domain" description="HTH tetR-type" evidence="4">
    <location>
        <begin position="39"/>
        <end position="99"/>
    </location>
</feature>
<dbReference type="PANTHER" id="PTHR43479:SF11">
    <property type="entry name" value="ACREF_ENVCD OPERON REPRESSOR-RELATED"/>
    <property type="match status" value="1"/>
</dbReference>
<evidence type="ECO:0000256" key="2">
    <source>
        <dbReference type="PROSITE-ProRule" id="PRU00335"/>
    </source>
</evidence>
<dbReference type="SUPFAM" id="SSF48498">
    <property type="entry name" value="Tetracyclin repressor-like, C-terminal domain"/>
    <property type="match status" value="1"/>
</dbReference>